<dbReference type="InterPro" id="IPR019215">
    <property type="entry name" value="DUF2115"/>
</dbReference>
<comment type="similarity">
    <text evidence="1">Belongs to the UPF0305 family.</text>
</comment>
<proteinExistence type="inferred from homology"/>
<name>A0A371NDG3_9EURY</name>
<accession>A0A371NDG3</accession>
<reference evidence="2 3" key="1">
    <citation type="submission" date="2018-07" db="EMBL/GenBank/DDBJ databases">
        <title>Genomic Encyclopedia of Type Strains, Phase IV (KMG-IV): sequencing the most valuable type-strain genomes for metagenomic binning, comparative biology and taxonomic classification.</title>
        <authorList>
            <person name="Goeker M."/>
        </authorList>
    </citation>
    <scope>NUCLEOTIDE SEQUENCE [LARGE SCALE GENOMIC DNA]</scope>
    <source>
        <strain evidence="2 3">DSM 7466</strain>
    </source>
</reference>
<gene>
    <name evidence="2" type="ORF">C7452_0569</name>
</gene>
<protein>
    <recommendedName>
        <fullName evidence="1">UPF0305 protein C7452_0569</fullName>
    </recommendedName>
</protein>
<dbReference type="Pfam" id="PF09888">
    <property type="entry name" value="DUF2115"/>
    <property type="match status" value="1"/>
</dbReference>
<comment type="caution">
    <text evidence="2">The sequence shown here is derived from an EMBL/GenBank/DDBJ whole genome shotgun (WGS) entry which is preliminary data.</text>
</comment>
<dbReference type="NCBIfam" id="NF002180">
    <property type="entry name" value="PRK01022.2-5"/>
    <property type="match status" value="1"/>
</dbReference>
<evidence type="ECO:0000313" key="3">
    <source>
        <dbReference type="Proteomes" id="UP000256864"/>
    </source>
</evidence>
<dbReference type="EMBL" id="QREL01000001">
    <property type="protein sequence ID" value="REE28555.1"/>
    <property type="molecule type" value="Genomic_DNA"/>
</dbReference>
<dbReference type="HAMAP" id="MF_00763">
    <property type="entry name" value="UPF0305"/>
    <property type="match status" value="1"/>
</dbReference>
<keyword evidence="3" id="KW-1185">Reference proteome</keyword>
<sequence length="155" mass="17485">MKGSDALIMALRNMAATLGVYDLMEVRVFLERSCRFVQERYRAIYVDAYMSMVVDSVLDLKAGFSGTPEMDDARYSLRDALKRLDEIHAPEIVGLTVLYRTYVKGEPLHPPGTPFPGGFEVEEKDGVYYCPVKDKQKDNPEALCDICIARQTPLP</sequence>
<dbReference type="PIRSF" id="PIRSF004959">
    <property type="entry name" value="UCP004959"/>
    <property type="match status" value="1"/>
</dbReference>
<dbReference type="AlphaFoldDB" id="A0A371NDG3"/>
<evidence type="ECO:0000313" key="2">
    <source>
        <dbReference type="EMBL" id="REE28555.1"/>
    </source>
</evidence>
<evidence type="ECO:0000256" key="1">
    <source>
        <dbReference type="HAMAP-Rule" id="MF_00763"/>
    </source>
</evidence>
<dbReference type="Proteomes" id="UP000256864">
    <property type="component" value="Unassembled WGS sequence"/>
</dbReference>
<dbReference type="RefSeq" id="WP_115892160.1">
    <property type="nucleotide sequence ID" value="NZ_QREL01000001.1"/>
</dbReference>
<organism evidence="2 3">
    <name type="scientific">Methanothermobacter defluvii</name>
    <dbReference type="NCBI Taxonomy" id="49339"/>
    <lineage>
        <taxon>Archaea</taxon>
        <taxon>Methanobacteriati</taxon>
        <taxon>Methanobacteriota</taxon>
        <taxon>Methanomada group</taxon>
        <taxon>Methanobacteria</taxon>
        <taxon>Methanobacteriales</taxon>
        <taxon>Methanobacteriaceae</taxon>
        <taxon>Methanothermobacter</taxon>
    </lineage>
</organism>